<evidence type="ECO:0000256" key="1">
    <source>
        <dbReference type="SAM" id="MobiDB-lite"/>
    </source>
</evidence>
<dbReference type="Proteomes" id="UP001176940">
    <property type="component" value="Unassembled WGS sequence"/>
</dbReference>
<feature type="compositionally biased region" description="Polar residues" evidence="1">
    <location>
        <begin position="95"/>
        <end position="108"/>
    </location>
</feature>
<comment type="caution">
    <text evidence="2">The sequence shown here is derived from an EMBL/GenBank/DDBJ whole genome shotgun (WGS) entry which is preliminary data.</text>
</comment>
<evidence type="ECO:0000313" key="2">
    <source>
        <dbReference type="EMBL" id="CAJ0928747.1"/>
    </source>
</evidence>
<name>A0ABN9L3H1_9NEOB</name>
<dbReference type="EMBL" id="CAUEEQ010005402">
    <property type="protein sequence ID" value="CAJ0928747.1"/>
    <property type="molecule type" value="Genomic_DNA"/>
</dbReference>
<gene>
    <name evidence="2" type="ORF">RIMI_LOCUS3556640</name>
</gene>
<feature type="compositionally biased region" description="Polar residues" evidence="1">
    <location>
        <begin position="199"/>
        <end position="211"/>
    </location>
</feature>
<keyword evidence="3" id="KW-1185">Reference proteome</keyword>
<sequence length="211" mass="23672">MEFGCRYIYVDDPKSQNKVRPESLQPPVTVPQSQYGVTLGTHFYDNFQQEEKFSNNAEGIDVVLEPGLYDNIDRAEGTLSDSEVNGLQHWTLSPESSVYQGVQPTSPIQLERQEKPPPLPQRRTKSLMFTPPVPEEPRCRVSPESNMYVSLHPPSPVSLYRRKTLPLPPPPPPPPSRKNLCTDPDRTQPQTLVYDYASCDSSGSNGDMTSV</sequence>
<feature type="region of interest" description="Disordered" evidence="1">
    <location>
        <begin position="95"/>
        <end position="211"/>
    </location>
</feature>
<accession>A0ABN9L3H1</accession>
<reference evidence="2" key="1">
    <citation type="submission" date="2023-07" db="EMBL/GenBank/DDBJ databases">
        <authorList>
            <person name="Stuckert A."/>
        </authorList>
    </citation>
    <scope>NUCLEOTIDE SEQUENCE</scope>
</reference>
<organism evidence="2 3">
    <name type="scientific">Ranitomeya imitator</name>
    <name type="common">mimic poison frog</name>
    <dbReference type="NCBI Taxonomy" id="111125"/>
    <lineage>
        <taxon>Eukaryota</taxon>
        <taxon>Metazoa</taxon>
        <taxon>Chordata</taxon>
        <taxon>Craniata</taxon>
        <taxon>Vertebrata</taxon>
        <taxon>Euteleostomi</taxon>
        <taxon>Amphibia</taxon>
        <taxon>Batrachia</taxon>
        <taxon>Anura</taxon>
        <taxon>Neobatrachia</taxon>
        <taxon>Hyloidea</taxon>
        <taxon>Dendrobatidae</taxon>
        <taxon>Dendrobatinae</taxon>
        <taxon>Ranitomeya</taxon>
    </lineage>
</organism>
<evidence type="ECO:0000313" key="3">
    <source>
        <dbReference type="Proteomes" id="UP001176940"/>
    </source>
</evidence>
<proteinExistence type="predicted"/>
<feature type="compositionally biased region" description="Pro residues" evidence="1">
    <location>
        <begin position="166"/>
        <end position="176"/>
    </location>
</feature>
<protein>
    <submittedName>
        <fullName evidence="2">Uncharacterized protein</fullName>
    </submittedName>
</protein>